<dbReference type="RefSeq" id="WP_038501504.1">
    <property type="nucleotide sequence ID" value="NZ_AFWK01000113.1"/>
</dbReference>
<reference evidence="5 6" key="1">
    <citation type="journal article" date="2014" name="BMC Genomics">
        <title>A genomic perspective on a new bacterial genus and species from the Alcaligenaceae family, Basilea psittacipulmonis.</title>
        <authorList>
            <person name="Whiteson K.L."/>
            <person name="Hernandez D."/>
            <person name="Lazarevic V."/>
            <person name="Gaia N."/>
            <person name="Farinelli L."/>
            <person name="Francois P."/>
            <person name="Pilo P."/>
            <person name="Frey J."/>
            <person name="Schrenzel J."/>
        </authorList>
    </citation>
    <scope>NUCLEOTIDE SEQUENCE [LARGE SCALE GENOMIC DNA]</scope>
    <source>
        <strain evidence="5 6">DSM 24701</strain>
    </source>
</reference>
<dbReference type="PANTHER" id="PTHR30006:SF15">
    <property type="entry name" value="IRON-UTILIZATION PERIPLASMIC PROTEIN"/>
    <property type="match status" value="1"/>
</dbReference>
<feature type="chain" id="PRO_5001717462" evidence="4">
    <location>
        <begin position="27"/>
        <end position="342"/>
    </location>
</feature>
<evidence type="ECO:0000313" key="6">
    <source>
        <dbReference type="Proteomes" id="UP000028945"/>
    </source>
</evidence>
<dbReference type="eggNOG" id="COG1840">
    <property type="taxonomic scope" value="Bacteria"/>
</dbReference>
<keyword evidence="2 4" id="KW-0732">Signal</keyword>
<dbReference type="InterPro" id="IPR026045">
    <property type="entry name" value="Ferric-bd"/>
</dbReference>
<dbReference type="EMBL" id="CP009238">
    <property type="protein sequence ID" value="AIL32594.1"/>
    <property type="molecule type" value="Genomic_DNA"/>
</dbReference>
<evidence type="ECO:0000256" key="4">
    <source>
        <dbReference type="SAM" id="SignalP"/>
    </source>
</evidence>
<dbReference type="KEGG" id="bpsi:IX83_04080"/>
<protein>
    <submittedName>
        <fullName evidence="5">Iron ABC transporter substrate-binding protein</fullName>
    </submittedName>
</protein>
<evidence type="ECO:0000256" key="1">
    <source>
        <dbReference type="ARBA" id="ARBA00008520"/>
    </source>
</evidence>
<dbReference type="HOGENOM" id="CLU_026974_2_1_4"/>
<evidence type="ECO:0000256" key="3">
    <source>
        <dbReference type="PIRSR" id="PIRSR002825-1"/>
    </source>
</evidence>
<organism evidence="5 6">
    <name type="scientific">Basilea psittacipulmonis DSM 24701</name>
    <dbReference type="NCBI Taxonomy" id="1072685"/>
    <lineage>
        <taxon>Bacteria</taxon>
        <taxon>Pseudomonadati</taxon>
        <taxon>Pseudomonadota</taxon>
        <taxon>Betaproteobacteria</taxon>
        <taxon>Burkholderiales</taxon>
        <taxon>Alcaligenaceae</taxon>
        <taxon>Basilea</taxon>
    </lineage>
</organism>
<dbReference type="CDD" id="cd13542">
    <property type="entry name" value="PBP2_FutA1_ilke"/>
    <property type="match status" value="1"/>
</dbReference>
<dbReference type="PIRSF" id="PIRSF002825">
    <property type="entry name" value="CfbpA"/>
    <property type="match status" value="1"/>
</dbReference>
<sequence length="342" mass="38347">MMKLRSLNYALLSVLGSTIIATTASADVNVYSYRQEYLIKPMLDEFTKETGIKVNAIYVKEGIAERLKREGKLSPADIVLTVDISRLQELVNEGLVQSFDSKVVDANIPANFRTDDWVALTSRARAIYTSKDRVGRLPENFTYLDLADPKYKGKVCVRSGKHPYNVSLLASIIEHHGEKAAKKWLEGVKANLARKPQGGDRDQVKAIMEGVCDYALGNSYYYGNMLTNDKKPEQKQWAESAYINFPNQQAEGTHMNVSGVALTKYAPNKAEAIKLIEFLTGDKAQEMYADVNYEYPVKPGVPTSKLVASWGTFKQDSVDLKKIAKYHKQALKLIDEVKFDVE</sequence>
<gene>
    <name evidence="5" type="ORF">IX83_04080</name>
</gene>
<dbReference type="STRING" id="1072685.IX83_04080"/>
<dbReference type="Gene3D" id="3.40.190.10">
    <property type="entry name" value="Periplasmic binding protein-like II"/>
    <property type="match status" value="2"/>
</dbReference>
<dbReference type="AlphaFoldDB" id="A0A077DDA9"/>
<keyword evidence="3" id="KW-0479">Metal-binding</keyword>
<feature type="signal peptide" evidence="4">
    <location>
        <begin position="1"/>
        <end position="26"/>
    </location>
</feature>
<keyword evidence="6" id="KW-1185">Reference proteome</keyword>
<dbReference type="GO" id="GO:0030288">
    <property type="term" value="C:outer membrane-bounded periplasmic space"/>
    <property type="evidence" value="ECO:0007669"/>
    <property type="project" value="TreeGrafter"/>
</dbReference>
<feature type="binding site" evidence="3">
    <location>
        <position position="221"/>
    </location>
    <ligand>
        <name>Fe cation</name>
        <dbReference type="ChEBI" id="CHEBI:24875"/>
    </ligand>
</feature>
<keyword evidence="3" id="KW-0408">Iron</keyword>
<comment type="similarity">
    <text evidence="1">Belongs to the bacterial solute-binding protein 1 family.</text>
</comment>
<feature type="binding site" evidence="3">
    <location>
        <position position="220"/>
    </location>
    <ligand>
        <name>Fe cation</name>
        <dbReference type="ChEBI" id="CHEBI:24875"/>
    </ligand>
</feature>
<dbReference type="Pfam" id="PF13343">
    <property type="entry name" value="SBP_bac_6"/>
    <property type="match status" value="1"/>
</dbReference>
<proteinExistence type="inferred from homology"/>
<accession>A0A077DDA9</accession>
<name>A0A077DDA9_9BURK</name>
<dbReference type="Proteomes" id="UP000028945">
    <property type="component" value="Chromosome"/>
</dbReference>
<dbReference type="SUPFAM" id="SSF53850">
    <property type="entry name" value="Periplasmic binding protein-like II"/>
    <property type="match status" value="1"/>
</dbReference>
<dbReference type="OrthoDB" id="9769567at2"/>
<evidence type="ECO:0000313" key="5">
    <source>
        <dbReference type="EMBL" id="AIL32594.1"/>
    </source>
</evidence>
<dbReference type="PANTHER" id="PTHR30006">
    <property type="entry name" value="THIAMINE-BINDING PERIPLASMIC PROTEIN-RELATED"/>
    <property type="match status" value="1"/>
</dbReference>
<evidence type="ECO:0000256" key="2">
    <source>
        <dbReference type="ARBA" id="ARBA00022729"/>
    </source>
</evidence>
<dbReference type="GO" id="GO:0046872">
    <property type="term" value="F:metal ion binding"/>
    <property type="evidence" value="ECO:0007669"/>
    <property type="project" value="UniProtKB-KW"/>
</dbReference>